<evidence type="ECO:0000313" key="4">
    <source>
        <dbReference type="EMBL" id="MCS5733401.1"/>
    </source>
</evidence>
<dbReference type="InterPro" id="IPR012327">
    <property type="entry name" value="MeTrfase_D12"/>
</dbReference>
<keyword evidence="3" id="KW-0949">S-adenosyl-L-methionine</keyword>
<evidence type="ECO:0000256" key="3">
    <source>
        <dbReference type="ARBA" id="ARBA00022691"/>
    </source>
</evidence>
<dbReference type="Proteomes" id="UP001165586">
    <property type="component" value="Unassembled WGS sequence"/>
</dbReference>
<keyword evidence="5" id="KW-1185">Reference proteome</keyword>
<dbReference type="Pfam" id="PF02086">
    <property type="entry name" value="MethyltransfD12"/>
    <property type="match status" value="1"/>
</dbReference>
<dbReference type="RefSeq" id="WP_259538221.1">
    <property type="nucleotide sequence ID" value="NZ_JANLCJ010000002.1"/>
</dbReference>
<evidence type="ECO:0000313" key="5">
    <source>
        <dbReference type="Proteomes" id="UP001165586"/>
    </source>
</evidence>
<name>A0ABT2GZL0_9MICO</name>
<dbReference type="GO" id="GO:0032259">
    <property type="term" value="P:methylation"/>
    <property type="evidence" value="ECO:0007669"/>
    <property type="project" value="UniProtKB-KW"/>
</dbReference>
<comment type="caution">
    <text evidence="4">The sequence shown here is derived from an EMBL/GenBank/DDBJ whole genome shotgun (WGS) entry which is preliminary data.</text>
</comment>
<keyword evidence="1 4" id="KW-0489">Methyltransferase</keyword>
<accession>A0ABT2GZL0</accession>
<reference evidence="4" key="1">
    <citation type="submission" date="2022-08" db="EMBL/GenBank/DDBJ databases">
        <authorList>
            <person name="Deng Y."/>
            <person name="Han X.-F."/>
            <person name="Zhang Y.-Q."/>
        </authorList>
    </citation>
    <scope>NUCLEOTIDE SEQUENCE</scope>
    <source>
        <strain evidence="4">CPCC 203386</strain>
    </source>
</reference>
<evidence type="ECO:0000256" key="2">
    <source>
        <dbReference type="ARBA" id="ARBA00022679"/>
    </source>
</evidence>
<keyword evidence="2" id="KW-0808">Transferase</keyword>
<dbReference type="SUPFAM" id="SSF53335">
    <property type="entry name" value="S-adenosyl-L-methionine-dependent methyltransferases"/>
    <property type="match status" value="1"/>
</dbReference>
<organism evidence="4 5">
    <name type="scientific">Herbiconiux daphne</name>
    <dbReference type="NCBI Taxonomy" id="2970914"/>
    <lineage>
        <taxon>Bacteria</taxon>
        <taxon>Bacillati</taxon>
        <taxon>Actinomycetota</taxon>
        <taxon>Actinomycetes</taxon>
        <taxon>Micrococcales</taxon>
        <taxon>Microbacteriaceae</taxon>
        <taxon>Herbiconiux</taxon>
    </lineage>
</organism>
<protein>
    <submittedName>
        <fullName evidence="4">DNA adenine methylase</fullName>
    </submittedName>
</protein>
<dbReference type="InterPro" id="IPR029063">
    <property type="entry name" value="SAM-dependent_MTases_sf"/>
</dbReference>
<gene>
    <name evidence="4" type="ORF">N1032_06585</name>
</gene>
<proteinExistence type="predicted"/>
<sequence>MARKGSGRGSGRRLSSPYLDSARNRRLADFALAATPERVDAYVEPFLDGGAVAVAMMQRHPDASFRLNALQPEVAEVWSVVRDDVEPFLDEVARSAGRHGPEFFTETRDLPPAAIEALTPAARAARFVYFRGASRSHPVTGPLQRFDGALYGRDSIAFDETNVRGLSALLRGTDVRFSSESLFGVLPVVREDDLVYLDAPFGAPGGSGAGTSTGSAAGTGAGTNAGVNGGLEREVRSFVNAVAAKGALLLAPGGRHPDADAGTFAAWPGFSRLDDPDDEQPLWGNTLLLRALRREGHRA</sequence>
<dbReference type="GO" id="GO:0008168">
    <property type="term" value="F:methyltransferase activity"/>
    <property type="evidence" value="ECO:0007669"/>
    <property type="project" value="UniProtKB-KW"/>
</dbReference>
<dbReference type="EMBL" id="JANLCJ010000002">
    <property type="protein sequence ID" value="MCS5733401.1"/>
    <property type="molecule type" value="Genomic_DNA"/>
</dbReference>
<evidence type="ECO:0000256" key="1">
    <source>
        <dbReference type="ARBA" id="ARBA00022603"/>
    </source>
</evidence>